<keyword evidence="11" id="KW-0378">Hydrolase</keyword>
<dbReference type="Pfam" id="PF02384">
    <property type="entry name" value="N6_Mtase"/>
    <property type="match status" value="1"/>
</dbReference>
<evidence type="ECO:0000256" key="4">
    <source>
        <dbReference type="ARBA" id="ARBA00022679"/>
    </source>
</evidence>
<dbReference type="PANTHER" id="PTHR42998:SF1">
    <property type="entry name" value="TYPE I RESTRICTION ENZYME HINDI METHYLASE SUBUNIT"/>
    <property type="match status" value="1"/>
</dbReference>
<dbReference type="PRINTS" id="PR00507">
    <property type="entry name" value="N12N6MTFRASE"/>
</dbReference>
<comment type="similarity">
    <text evidence="1">Belongs to the N(4)/N(6)-methyltransferase family.</text>
</comment>
<dbReference type="InterPro" id="IPR038333">
    <property type="entry name" value="T1MK-like_N_sf"/>
</dbReference>
<dbReference type="GO" id="GO:0004519">
    <property type="term" value="F:endonuclease activity"/>
    <property type="evidence" value="ECO:0007669"/>
    <property type="project" value="UniProtKB-KW"/>
</dbReference>
<evidence type="ECO:0000259" key="9">
    <source>
        <dbReference type="Pfam" id="PF02384"/>
    </source>
</evidence>
<sequence>MVRRRKAAKSAAVTPAEGTEESDASTGEINSIEDGKVFDYITGKPVAENDKERVRQRIARALFHEYGISVDDMEPDFKVKVDGSNKKIDIAVFEPGSEHAPENVRRLVVCQKELKLGDRGAYKMRDHEQAAKDLDVLKAAMAACENCKYGLWTNGLEFFFFRVERSRFDVKFKPIGDWPLSDESIGTRDVASHARLRRADPEMLRTAFRRCHNFIHGNEGMPKDAAFWQFLYLIFSKMYDERQPNDARRFWAGRFEKNGQLIDEQFDPAGQKAIRKRVESLFAEVKKKYSTVFRGAEEITLSDRALAFMVSELAKYDFGRTDVDAKGAAYQEIVGTNLRGDRGQYFTPRGAIELVVAVLDPKPSERVLDPACGTGGFLTATLAHLAHKFQEERGIQPGAESTQELRSIQERLAEFVKKNLFGADFDPFLVRATMMSLSMAANEPGNVFYMDSLAFPRGHLAGLEPAKAAIPLGSIDIVMTNPPFGSEIPITDPQLLRDYELARRPGKAEDDFAWGDGYQKSVAPEVLFIQRAVDWLKPGGRMGIVLPNGILGNPGDEYIRRWILRHTWVLASIDLPVEVFIVEANVNILTSLLFLKKKPQSVIQAEDLGRREGYPVFMAVAEKVGFDRRGNTLYKRSPDGEEILEDVEEVERIRMNGHFVERRLRRKMKVLDDDLPAIAVAYQKFRAKNKEPGT</sequence>
<evidence type="ECO:0000256" key="7">
    <source>
        <dbReference type="ARBA" id="ARBA00047942"/>
    </source>
</evidence>
<dbReference type="SUPFAM" id="SSF53335">
    <property type="entry name" value="S-adenosyl-L-methionine-dependent methyltransferases"/>
    <property type="match status" value="1"/>
</dbReference>
<comment type="caution">
    <text evidence="11">The sequence shown here is derived from an EMBL/GenBank/DDBJ whole genome shotgun (WGS) entry which is preliminary data.</text>
</comment>
<evidence type="ECO:0000256" key="6">
    <source>
        <dbReference type="ARBA" id="ARBA00022747"/>
    </source>
</evidence>
<evidence type="ECO:0000256" key="3">
    <source>
        <dbReference type="ARBA" id="ARBA00022603"/>
    </source>
</evidence>
<evidence type="ECO:0000256" key="1">
    <source>
        <dbReference type="ARBA" id="ARBA00006594"/>
    </source>
</evidence>
<keyword evidence="11" id="KW-0540">Nuclease</keyword>
<dbReference type="InterPro" id="IPR029464">
    <property type="entry name" value="HSDR_N"/>
</dbReference>
<keyword evidence="4" id="KW-0808">Transferase</keyword>
<dbReference type="InterPro" id="IPR003356">
    <property type="entry name" value="DNA_methylase_A-5"/>
</dbReference>
<keyword evidence="12" id="KW-1185">Reference proteome</keyword>
<feature type="region of interest" description="Disordered" evidence="8">
    <location>
        <begin position="1"/>
        <end position="29"/>
    </location>
</feature>
<gene>
    <name evidence="11" type="ORF">H1B27_03085</name>
</gene>
<evidence type="ECO:0000256" key="2">
    <source>
        <dbReference type="ARBA" id="ARBA00011900"/>
    </source>
</evidence>
<keyword evidence="3" id="KW-0489">Methyltransferase</keyword>
<evidence type="ECO:0000259" key="10">
    <source>
        <dbReference type="Pfam" id="PF13588"/>
    </source>
</evidence>
<evidence type="ECO:0000256" key="8">
    <source>
        <dbReference type="SAM" id="MobiDB-lite"/>
    </source>
</evidence>
<comment type="catalytic activity">
    <reaction evidence="7">
        <text>a 2'-deoxyadenosine in DNA + S-adenosyl-L-methionine = an N(6)-methyl-2'-deoxyadenosine in DNA + S-adenosyl-L-homocysteine + H(+)</text>
        <dbReference type="Rhea" id="RHEA:15197"/>
        <dbReference type="Rhea" id="RHEA-COMP:12418"/>
        <dbReference type="Rhea" id="RHEA-COMP:12419"/>
        <dbReference type="ChEBI" id="CHEBI:15378"/>
        <dbReference type="ChEBI" id="CHEBI:57856"/>
        <dbReference type="ChEBI" id="CHEBI:59789"/>
        <dbReference type="ChEBI" id="CHEBI:90615"/>
        <dbReference type="ChEBI" id="CHEBI:90616"/>
        <dbReference type="EC" id="2.1.1.72"/>
    </reaction>
</comment>
<keyword evidence="5" id="KW-0949">S-adenosyl-L-methionine</keyword>
<dbReference type="Gene3D" id="1.20.1260.30">
    <property type="match status" value="1"/>
</dbReference>
<dbReference type="Pfam" id="PF13588">
    <property type="entry name" value="HSDR_N_2"/>
    <property type="match status" value="1"/>
</dbReference>
<dbReference type="EC" id="2.1.1.72" evidence="2"/>
<proteinExistence type="inferred from homology"/>
<name>A0ABS0NWP3_9BRAD</name>
<evidence type="ECO:0000313" key="12">
    <source>
        <dbReference type="Proteomes" id="UP001194539"/>
    </source>
</evidence>
<organism evidence="11 12">
    <name type="scientific">Bradyrhizobium diversitatis</name>
    <dbReference type="NCBI Taxonomy" id="2755406"/>
    <lineage>
        <taxon>Bacteria</taxon>
        <taxon>Pseudomonadati</taxon>
        <taxon>Pseudomonadota</taxon>
        <taxon>Alphaproteobacteria</taxon>
        <taxon>Hyphomicrobiales</taxon>
        <taxon>Nitrobacteraceae</taxon>
        <taxon>Bradyrhizobium</taxon>
    </lineage>
</organism>
<accession>A0ABS0NWP3</accession>
<dbReference type="NCBIfam" id="NF047738">
    <property type="entry name" value="antiphage_MADS2"/>
    <property type="match status" value="1"/>
</dbReference>
<feature type="domain" description="DNA methylase adenine-specific" evidence="9">
    <location>
        <begin position="327"/>
        <end position="599"/>
    </location>
</feature>
<keyword evidence="11" id="KW-0255">Endonuclease</keyword>
<keyword evidence="6" id="KW-0680">Restriction system</keyword>
<dbReference type="Proteomes" id="UP001194539">
    <property type="component" value="Unassembled WGS sequence"/>
</dbReference>
<dbReference type="PANTHER" id="PTHR42998">
    <property type="entry name" value="TYPE I RESTRICTION ENZYME HINDVIIP M PROTEIN-RELATED"/>
    <property type="match status" value="1"/>
</dbReference>
<reference evidence="11 12" key="1">
    <citation type="submission" date="2020-07" db="EMBL/GenBank/DDBJ databases">
        <title>Bradyrhizobium diversity isolated from nodules of indigenous legumes of Western Australia.</title>
        <authorList>
            <person name="Klepa M.S."/>
        </authorList>
    </citation>
    <scope>NUCLEOTIDE SEQUENCE [LARGE SCALE GENOMIC DNA]</scope>
    <source>
        <strain evidence="11 12">CNPSo 4019</strain>
    </source>
</reference>
<dbReference type="InterPro" id="IPR052916">
    <property type="entry name" value="Type-I_RE_MTase_Subunit"/>
</dbReference>
<feature type="domain" description="Type I restriction enzyme R protein N-terminal" evidence="10">
    <location>
        <begin position="51"/>
        <end position="168"/>
    </location>
</feature>
<evidence type="ECO:0000313" key="11">
    <source>
        <dbReference type="EMBL" id="MBH5385262.1"/>
    </source>
</evidence>
<evidence type="ECO:0000256" key="5">
    <source>
        <dbReference type="ARBA" id="ARBA00022691"/>
    </source>
</evidence>
<dbReference type="Gene3D" id="3.40.50.150">
    <property type="entry name" value="Vaccinia Virus protein VP39"/>
    <property type="match status" value="1"/>
</dbReference>
<dbReference type="EMBL" id="JACEGD010000003">
    <property type="protein sequence ID" value="MBH5385262.1"/>
    <property type="molecule type" value="Genomic_DNA"/>
</dbReference>
<dbReference type="InterPro" id="IPR029063">
    <property type="entry name" value="SAM-dependent_MTases_sf"/>
</dbReference>
<protein>
    <recommendedName>
        <fullName evidence="2">site-specific DNA-methyltransferase (adenine-specific)</fullName>
        <ecNumber evidence="2">2.1.1.72</ecNumber>
    </recommendedName>
</protein>